<gene>
    <name evidence="1" type="ORF">ATANTOWER_017541</name>
</gene>
<dbReference type="EMBL" id="JAHUTI010042962">
    <property type="protein sequence ID" value="MED6246415.1"/>
    <property type="molecule type" value="Genomic_DNA"/>
</dbReference>
<reference evidence="1 2" key="1">
    <citation type="submission" date="2021-07" db="EMBL/GenBank/DDBJ databases">
        <authorList>
            <person name="Palmer J.M."/>
        </authorList>
    </citation>
    <scope>NUCLEOTIDE SEQUENCE [LARGE SCALE GENOMIC DNA]</scope>
    <source>
        <strain evidence="1 2">AT_MEX2019</strain>
        <tissue evidence="1">Muscle</tissue>
    </source>
</reference>
<organism evidence="1 2">
    <name type="scientific">Ataeniobius toweri</name>
    <dbReference type="NCBI Taxonomy" id="208326"/>
    <lineage>
        <taxon>Eukaryota</taxon>
        <taxon>Metazoa</taxon>
        <taxon>Chordata</taxon>
        <taxon>Craniata</taxon>
        <taxon>Vertebrata</taxon>
        <taxon>Euteleostomi</taxon>
        <taxon>Actinopterygii</taxon>
        <taxon>Neopterygii</taxon>
        <taxon>Teleostei</taxon>
        <taxon>Neoteleostei</taxon>
        <taxon>Acanthomorphata</taxon>
        <taxon>Ovalentaria</taxon>
        <taxon>Atherinomorphae</taxon>
        <taxon>Cyprinodontiformes</taxon>
        <taxon>Goodeidae</taxon>
        <taxon>Ataeniobius</taxon>
    </lineage>
</organism>
<name>A0ABU7B9X6_9TELE</name>
<evidence type="ECO:0000313" key="2">
    <source>
        <dbReference type="Proteomes" id="UP001345963"/>
    </source>
</evidence>
<evidence type="ECO:0000313" key="1">
    <source>
        <dbReference type="EMBL" id="MED6246415.1"/>
    </source>
</evidence>
<accession>A0ABU7B9X6</accession>
<sequence length="83" mass="9324">SELPNLQETYLAQVLADSSKPSSFSKQTLLTLQPLPSHTASGNLTRISSCINRSPRLHIILPRPNSISIWCLQSRFQFHYSSL</sequence>
<feature type="non-terminal residue" evidence="1">
    <location>
        <position position="1"/>
    </location>
</feature>
<protein>
    <submittedName>
        <fullName evidence="1">Uncharacterized protein</fullName>
    </submittedName>
</protein>
<dbReference type="Proteomes" id="UP001345963">
    <property type="component" value="Unassembled WGS sequence"/>
</dbReference>
<comment type="caution">
    <text evidence="1">The sequence shown here is derived from an EMBL/GenBank/DDBJ whole genome shotgun (WGS) entry which is preliminary data.</text>
</comment>
<proteinExistence type="predicted"/>
<keyword evidence="2" id="KW-1185">Reference proteome</keyword>